<name>A0A4C1X7F2_EUMVA</name>
<dbReference type="EMBL" id="BGZK01000732">
    <property type="protein sequence ID" value="GBP58289.1"/>
    <property type="molecule type" value="Genomic_DNA"/>
</dbReference>
<accession>A0A4C1X7F2</accession>
<gene>
    <name evidence="1" type="ORF">EVAR_11567_1</name>
</gene>
<dbReference type="Proteomes" id="UP000299102">
    <property type="component" value="Unassembled WGS sequence"/>
</dbReference>
<comment type="caution">
    <text evidence="1">The sequence shown here is derived from an EMBL/GenBank/DDBJ whole genome shotgun (WGS) entry which is preliminary data.</text>
</comment>
<protein>
    <submittedName>
        <fullName evidence="1">Uncharacterized protein</fullName>
    </submittedName>
</protein>
<sequence>MGGRLFRAYECDDRPQTRRDTGAIHMPDNTRRIELAESFHQTPILAFVDSSLEEELQNEERSRRPHHNLKFIPPGAPTWVAPGAFCAICKTALAATLRERSSSQQFSVLTLPSSRQWRYLKLYGLPTHPDSRPQTRLADHFWQRWLRDFIDSGARRARAATLYAARAAEGDIVLIVDSSSPDTRGPRQN</sequence>
<organism evidence="1 2">
    <name type="scientific">Eumeta variegata</name>
    <name type="common">Bagworm moth</name>
    <name type="synonym">Eumeta japonica</name>
    <dbReference type="NCBI Taxonomy" id="151549"/>
    <lineage>
        <taxon>Eukaryota</taxon>
        <taxon>Metazoa</taxon>
        <taxon>Ecdysozoa</taxon>
        <taxon>Arthropoda</taxon>
        <taxon>Hexapoda</taxon>
        <taxon>Insecta</taxon>
        <taxon>Pterygota</taxon>
        <taxon>Neoptera</taxon>
        <taxon>Endopterygota</taxon>
        <taxon>Lepidoptera</taxon>
        <taxon>Glossata</taxon>
        <taxon>Ditrysia</taxon>
        <taxon>Tineoidea</taxon>
        <taxon>Psychidae</taxon>
        <taxon>Oiketicinae</taxon>
        <taxon>Eumeta</taxon>
    </lineage>
</organism>
<reference evidence="1 2" key="1">
    <citation type="journal article" date="2019" name="Commun. Biol.">
        <title>The bagworm genome reveals a unique fibroin gene that provides high tensile strength.</title>
        <authorList>
            <person name="Kono N."/>
            <person name="Nakamura H."/>
            <person name="Ohtoshi R."/>
            <person name="Tomita M."/>
            <person name="Numata K."/>
            <person name="Arakawa K."/>
        </authorList>
    </citation>
    <scope>NUCLEOTIDE SEQUENCE [LARGE SCALE GENOMIC DNA]</scope>
</reference>
<dbReference type="AlphaFoldDB" id="A0A4C1X7F2"/>
<proteinExistence type="predicted"/>
<keyword evidence="2" id="KW-1185">Reference proteome</keyword>
<evidence type="ECO:0000313" key="1">
    <source>
        <dbReference type="EMBL" id="GBP58289.1"/>
    </source>
</evidence>
<dbReference type="OrthoDB" id="10049357at2759"/>
<evidence type="ECO:0000313" key="2">
    <source>
        <dbReference type="Proteomes" id="UP000299102"/>
    </source>
</evidence>